<dbReference type="Pfam" id="PF26002">
    <property type="entry name" value="Beta-barrel_AprE"/>
    <property type="match status" value="1"/>
</dbReference>
<dbReference type="GO" id="GO:0005886">
    <property type="term" value="C:plasma membrane"/>
    <property type="evidence" value="ECO:0007669"/>
    <property type="project" value="UniProtKB-SubCell"/>
</dbReference>
<dbReference type="Gene3D" id="2.40.50.100">
    <property type="match status" value="1"/>
</dbReference>
<evidence type="ECO:0000256" key="2">
    <source>
        <dbReference type="ARBA" id="ARBA00009477"/>
    </source>
</evidence>
<dbReference type="InterPro" id="IPR058982">
    <property type="entry name" value="Beta-barrel_AprE"/>
</dbReference>
<sequence>MDEQRFDTRSIILFGCAFLVATVGGFLVWALTAPLDSASIAQGTLVVESQRKKVQHLQGGWVKAIYVQEGQHVETGDVLLELSNTKAESDYRRLVLRAATLNARHDRLKAELSKDRQITWTYQDQHDVEEAELANIVNTQQLQFQQSILRRDLAEGQYQQKSMVLEEQLRGASFQLNAINRQLSLVTQEIAMTAGLLEKGYVSKTRMLELQRYQAGIEAQVAELTAQIDVFEGQLRTLEQDHQSQQVEWEQQRAAELATVEREWRDVVQSLNAASDIRSRVTIRSEHTGTVVGLNVHSIGGVINPGDVILEIVPDSDELIVEALVKPEDIDVVHNGLEARVRLSAYNVRRTPPVHGEVIYVAADRLQPKSQQQPTGYLVRVKLDKDEVASLSHIELYPGMPTEVFILLEAQTMWDYFTAPLFNSYYRAFRES</sequence>
<keyword evidence="10" id="KW-0175">Coiled coil</keyword>
<dbReference type="InterPro" id="IPR050739">
    <property type="entry name" value="MFP"/>
</dbReference>
<dbReference type="RefSeq" id="WP_107297683.1">
    <property type="nucleotide sequence ID" value="NZ_PYMB01000002.1"/>
</dbReference>
<dbReference type="OrthoDB" id="9775513at2"/>
<evidence type="ECO:0000256" key="8">
    <source>
        <dbReference type="ARBA" id="ARBA00023136"/>
    </source>
</evidence>
<evidence type="ECO:0000313" key="14">
    <source>
        <dbReference type="Proteomes" id="UP000241346"/>
    </source>
</evidence>
<dbReference type="PRINTS" id="PR01490">
    <property type="entry name" value="RTXTOXIND"/>
</dbReference>
<evidence type="ECO:0000256" key="7">
    <source>
        <dbReference type="ARBA" id="ARBA00022989"/>
    </source>
</evidence>
<comment type="caution">
    <text evidence="13">The sequence shown here is derived from an EMBL/GenBank/DDBJ whole genome shotgun (WGS) entry which is preliminary data.</text>
</comment>
<protein>
    <recommendedName>
        <fullName evidence="9">Membrane fusion protein (MFP) family protein</fullName>
    </recommendedName>
</protein>
<evidence type="ECO:0000256" key="4">
    <source>
        <dbReference type="ARBA" id="ARBA00022475"/>
    </source>
</evidence>
<evidence type="ECO:0000256" key="5">
    <source>
        <dbReference type="ARBA" id="ARBA00022519"/>
    </source>
</evidence>
<keyword evidence="6 9" id="KW-0812">Transmembrane</keyword>
<dbReference type="Gene3D" id="2.40.30.170">
    <property type="match status" value="1"/>
</dbReference>
<feature type="domain" description="AprE-like beta-barrel" evidence="12">
    <location>
        <begin position="319"/>
        <end position="407"/>
    </location>
</feature>
<dbReference type="NCBIfam" id="TIGR01843">
    <property type="entry name" value="type_I_hlyD"/>
    <property type="match status" value="1"/>
</dbReference>
<dbReference type="Pfam" id="PF25994">
    <property type="entry name" value="HH_AprE"/>
    <property type="match status" value="1"/>
</dbReference>
<evidence type="ECO:0000256" key="6">
    <source>
        <dbReference type="ARBA" id="ARBA00022692"/>
    </source>
</evidence>
<dbReference type="PANTHER" id="PTHR30386:SF17">
    <property type="entry name" value="ALKALINE PROTEASE SECRETION PROTEIN APRE"/>
    <property type="match status" value="1"/>
</dbReference>
<comment type="similarity">
    <text evidence="2 9">Belongs to the membrane fusion protein (MFP) (TC 8.A.1) family.</text>
</comment>
<dbReference type="AlphaFoldDB" id="A0A2T3NHJ9"/>
<dbReference type="EMBL" id="PYMB01000002">
    <property type="protein sequence ID" value="PSW14440.1"/>
    <property type="molecule type" value="Genomic_DNA"/>
</dbReference>
<dbReference type="InterPro" id="IPR010129">
    <property type="entry name" value="T1SS_HlyD"/>
</dbReference>
<keyword evidence="4 9" id="KW-1003">Cell membrane</keyword>
<reference evidence="13 14" key="1">
    <citation type="submission" date="2018-03" db="EMBL/GenBank/DDBJ databases">
        <title>Whole genome sequencing of Histamine producing bacteria.</title>
        <authorList>
            <person name="Butler K."/>
        </authorList>
    </citation>
    <scope>NUCLEOTIDE SEQUENCE [LARGE SCALE GENOMIC DNA]</scope>
    <source>
        <strain evidence="13 14">DSM 19138</strain>
    </source>
</reference>
<feature type="domain" description="AprE-like long alpha-helical hairpin" evidence="11">
    <location>
        <begin position="87"/>
        <end position="276"/>
    </location>
</feature>
<keyword evidence="3 9" id="KW-0813">Transport</keyword>
<evidence type="ECO:0000256" key="3">
    <source>
        <dbReference type="ARBA" id="ARBA00022448"/>
    </source>
</evidence>
<feature type="coiled-coil region" evidence="10">
    <location>
        <begin position="221"/>
        <end position="248"/>
    </location>
</feature>
<keyword evidence="7 9" id="KW-1133">Transmembrane helix</keyword>
<dbReference type="GO" id="GO:0015031">
    <property type="term" value="P:protein transport"/>
    <property type="evidence" value="ECO:0007669"/>
    <property type="project" value="InterPro"/>
</dbReference>
<accession>A0A2T3NHJ9</accession>
<comment type="subcellular location">
    <subcellularLocation>
        <location evidence="1 9">Cell inner membrane</location>
        <topology evidence="1 9">Single-pass membrane protein</topology>
    </subcellularLocation>
</comment>
<feature type="transmembrane region" description="Helical" evidence="9">
    <location>
        <begin position="12"/>
        <end position="31"/>
    </location>
</feature>
<dbReference type="Proteomes" id="UP000241346">
    <property type="component" value="Unassembled WGS sequence"/>
</dbReference>
<organism evidence="13 14">
    <name type="scientific">Photobacterium rosenbergii</name>
    <dbReference type="NCBI Taxonomy" id="294936"/>
    <lineage>
        <taxon>Bacteria</taxon>
        <taxon>Pseudomonadati</taxon>
        <taxon>Pseudomonadota</taxon>
        <taxon>Gammaproteobacteria</taxon>
        <taxon>Vibrionales</taxon>
        <taxon>Vibrionaceae</taxon>
        <taxon>Photobacterium</taxon>
    </lineage>
</organism>
<gene>
    <name evidence="13" type="ORF">C9J01_08365</name>
</gene>
<evidence type="ECO:0000256" key="1">
    <source>
        <dbReference type="ARBA" id="ARBA00004377"/>
    </source>
</evidence>
<dbReference type="PANTHER" id="PTHR30386">
    <property type="entry name" value="MEMBRANE FUSION SUBUNIT OF EMRAB-TOLC MULTIDRUG EFFLUX PUMP"/>
    <property type="match status" value="1"/>
</dbReference>
<evidence type="ECO:0000256" key="10">
    <source>
        <dbReference type="SAM" id="Coils"/>
    </source>
</evidence>
<evidence type="ECO:0000259" key="12">
    <source>
        <dbReference type="Pfam" id="PF26002"/>
    </source>
</evidence>
<evidence type="ECO:0000313" key="13">
    <source>
        <dbReference type="EMBL" id="PSW14440.1"/>
    </source>
</evidence>
<keyword evidence="5 9" id="KW-0997">Cell inner membrane</keyword>
<keyword evidence="8 9" id="KW-0472">Membrane</keyword>
<proteinExistence type="inferred from homology"/>
<dbReference type="InterPro" id="IPR058781">
    <property type="entry name" value="HH_AprE-like"/>
</dbReference>
<evidence type="ECO:0000259" key="11">
    <source>
        <dbReference type="Pfam" id="PF25994"/>
    </source>
</evidence>
<evidence type="ECO:0000256" key="9">
    <source>
        <dbReference type="RuleBase" id="RU365093"/>
    </source>
</evidence>
<name>A0A2T3NHJ9_9GAMM</name>